<keyword evidence="10" id="KW-1133">Transmembrane helix</keyword>
<name>A0A139AZB5_GONPJ</name>
<evidence type="ECO:0000256" key="4">
    <source>
        <dbReference type="ARBA" id="ARBA00012557"/>
    </source>
</evidence>
<keyword evidence="8" id="KW-0547">Nucleotide-binding</keyword>
<dbReference type="EMBL" id="KQ965731">
    <property type="protein sequence ID" value="KXS22059.1"/>
    <property type="molecule type" value="Genomic_DNA"/>
</dbReference>
<dbReference type="Proteomes" id="UP000070544">
    <property type="component" value="Unassembled WGS sequence"/>
</dbReference>
<dbReference type="Gene3D" id="3.90.550.50">
    <property type="match status" value="1"/>
</dbReference>
<evidence type="ECO:0000256" key="3">
    <source>
        <dbReference type="ARBA" id="ARBA00006462"/>
    </source>
</evidence>
<reference evidence="13 14" key="1">
    <citation type="journal article" date="2015" name="Genome Biol. Evol.">
        <title>Phylogenomic analyses indicate that early fungi evolved digesting cell walls of algal ancestors of land plants.</title>
        <authorList>
            <person name="Chang Y."/>
            <person name="Wang S."/>
            <person name="Sekimoto S."/>
            <person name="Aerts A.L."/>
            <person name="Choi C."/>
            <person name="Clum A."/>
            <person name="LaButti K.M."/>
            <person name="Lindquist E.A."/>
            <person name="Yee Ngan C."/>
            <person name="Ohm R.A."/>
            <person name="Salamov A.A."/>
            <person name="Grigoriev I.V."/>
            <person name="Spatafora J.W."/>
            <person name="Berbee M.L."/>
        </authorList>
    </citation>
    <scope>NUCLEOTIDE SEQUENCE [LARGE SCALE GENOMIC DNA]</scope>
    <source>
        <strain evidence="13 14">JEL478</strain>
    </source>
</reference>
<dbReference type="AlphaFoldDB" id="A0A139AZB5"/>
<gene>
    <name evidence="13" type="ORF">M427DRAFT_141694</name>
</gene>
<dbReference type="GO" id="GO:0016020">
    <property type="term" value="C:membrane"/>
    <property type="evidence" value="ECO:0007669"/>
    <property type="project" value="UniProtKB-SubCell"/>
</dbReference>
<keyword evidence="7" id="KW-0812">Transmembrane</keyword>
<dbReference type="OrthoDB" id="414175at2759"/>
<evidence type="ECO:0000256" key="9">
    <source>
        <dbReference type="ARBA" id="ARBA00022968"/>
    </source>
</evidence>
<evidence type="ECO:0000259" key="12">
    <source>
        <dbReference type="Pfam" id="PF02434"/>
    </source>
</evidence>
<evidence type="ECO:0000256" key="8">
    <source>
        <dbReference type="ARBA" id="ARBA00022741"/>
    </source>
</evidence>
<dbReference type="Pfam" id="PF02434">
    <property type="entry name" value="Fringe"/>
    <property type="match status" value="1"/>
</dbReference>
<evidence type="ECO:0000256" key="2">
    <source>
        <dbReference type="ARBA" id="ARBA00004922"/>
    </source>
</evidence>
<comment type="pathway">
    <text evidence="2">Protein modification; protein glycosylation.</text>
</comment>
<accession>A0A139AZB5</accession>
<dbReference type="PANTHER" id="PTHR23033">
    <property type="entry name" value="BETA1,3-GALACTOSYLTRANSFERASE"/>
    <property type="match status" value="1"/>
</dbReference>
<evidence type="ECO:0000256" key="10">
    <source>
        <dbReference type="ARBA" id="ARBA00022989"/>
    </source>
</evidence>
<dbReference type="EC" id="2.4.1.122" evidence="4"/>
<keyword evidence="14" id="KW-1185">Reference proteome</keyword>
<keyword evidence="11" id="KW-0472">Membrane</keyword>
<keyword evidence="5" id="KW-0328">Glycosyltransferase</keyword>
<evidence type="ECO:0000256" key="11">
    <source>
        <dbReference type="ARBA" id="ARBA00023136"/>
    </source>
</evidence>
<dbReference type="GO" id="GO:0016263">
    <property type="term" value="F:glycoprotein-N-acetylgalactosamine 3-beta-galactosyltransferase activity"/>
    <property type="evidence" value="ECO:0007669"/>
    <property type="project" value="UniProtKB-EC"/>
</dbReference>
<organism evidence="13 14">
    <name type="scientific">Gonapodya prolifera (strain JEL478)</name>
    <name type="common">Monoblepharis prolifera</name>
    <dbReference type="NCBI Taxonomy" id="1344416"/>
    <lineage>
        <taxon>Eukaryota</taxon>
        <taxon>Fungi</taxon>
        <taxon>Fungi incertae sedis</taxon>
        <taxon>Chytridiomycota</taxon>
        <taxon>Chytridiomycota incertae sedis</taxon>
        <taxon>Monoblepharidomycetes</taxon>
        <taxon>Monoblepharidales</taxon>
        <taxon>Gonapodyaceae</taxon>
        <taxon>Gonapodya</taxon>
    </lineage>
</organism>
<dbReference type="GO" id="GO:0000166">
    <property type="term" value="F:nucleotide binding"/>
    <property type="evidence" value="ECO:0007669"/>
    <property type="project" value="UniProtKB-KW"/>
</dbReference>
<dbReference type="InterPro" id="IPR003378">
    <property type="entry name" value="Fringe-like_glycosylTrfase"/>
</dbReference>
<protein>
    <recommendedName>
        <fullName evidence="4">N-acetylgalactosaminide beta-1,3-galactosyltransferase</fullName>
        <ecNumber evidence="4">2.4.1.122</ecNumber>
    </recommendedName>
</protein>
<sequence length="416" mass="46332">MPERFICSRRYLVISNVASLLAITLLLLSINRAPERALTRELRTSSPFRDGVHQPTTQHPIRVQPDVQSESEIGTLVPPPTPQAPLKPRHHLIISVLASAKHIARALAVQATWKDIAARVSGRAEFGWTVDVRFVLGKGALDQIVREHSAVKEEDASSGEVRIKFQADKLPKDFTLDEIPNRMKRKDPTMKPAPIFSGVVEADVEDSEGSAVTNRVMWTWSWMHRTFPTHDFYMKCDDDTFVVVENLIRYLDLQLNSGTDASRGPMYLGRVLKFPYAGGQMLPFASGGAGYLLNRAALDTLTNHPTHPISTCMPSHHAKPYDTNPGEDVAMAFCLTRLGIHPSDVAGMYYAQPEGVIRVSGGGQGFGDERGLETWPISWHWLQQAGRMGEMEWLLYGARVWDGSAESTQTYEVSEL</sequence>
<dbReference type="STRING" id="1344416.A0A139AZB5"/>
<feature type="domain" description="Fringe-like glycosyltransferase" evidence="12">
    <location>
        <begin position="231"/>
        <end position="349"/>
    </location>
</feature>
<evidence type="ECO:0000256" key="5">
    <source>
        <dbReference type="ARBA" id="ARBA00022676"/>
    </source>
</evidence>
<evidence type="ECO:0000256" key="7">
    <source>
        <dbReference type="ARBA" id="ARBA00022692"/>
    </source>
</evidence>
<evidence type="ECO:0000256" key="6">
    <source>
        <dbReference type="ARBA" id="ARBA00022679"/>
    </source>
</evidence>
<evidence type="ECO:0000256" key="1">
    <source>
        <dbReference type="ARBA" id="ARBA00004606"/>
    </source>
</evidence>
<comment type="subcellular location">
    <subcellularLocation>
        <location evidence="1">Membrane</location>
        <topology evidence="1">Single-pass type II membrane protein</topology>
    </subcellularLocation>
</comment>
<keyword evidence="6 13" id="KW-0808">Transferase</keyword>
<comment type="similarity">
    <text evidence="3">Belongs to the glycosyltransferase 31 family. Beta3-Gal-T subfamily.</text>
</comment>
<dbReference type="InterPro" id="IPR026050">
    <property type="entry name" value="C1GALT1/C1GALT1_chp1"/>
</dbReference>
<keyword evidence="9" id="KW-0735">Signal-anchor</keyword>
<evidence type="ECO:0000313" key="14">
    <source>
        <dbReference type="Proteomes" id="UP000070544"/>
    </source>
</evidence>
<proteinExistence type="inferred from homology"/>
<evidence type="ECO:0000313" key="13">
    <source>
        <dbReference type="EMBL" id="KXS22059.1"/>
    </source>
</evidence>